<keyword evidence="3" id="KW-1185">Reference proteome</keyword>
<dbReference type="EMBL" id="JAGFBR010000010">
    <property type="protein sequence ID" value="KAH0459843.1"/>
    <property type="molecule type" value="Genomic_DNA"/>
</dbReference>
<proteinExistence type="predicted"/>
<accession>A0AAV7GW23</accession>
<gene>
    <name evidence="2" type="ORF">IEQ34_010506</name>
</gene>
<organism evidence="2 3">
    <name type="scientific">Dendrobium chrysotoxum</name>
    <name type="common">Orchid</name>
    <dbReference type="NCBI Taxonomy" id="161865"/>
    <lineage>
        <taxon>Eukaryota</taxon>
        <taxon>Viridiplantae</taxon>
        <taxon>Streptophyta</taxon>
        <taxon>Embryophyta</taxon>
        <taxon>Tracheophyta</taxon>
        <taxon>Spermatophyta</taxon>
        <taxon>Magnoliopsida</taxon>
        <taxon>Liliopsida</taxon>
        <taxon>Asparagales</taxon>
        <taxon>Orchidaceae</taxon>
        <taxon>Epidendroideae</taxon>
        <taxon>Malaxideae</taxon>
        <taxon>Dendrobiinae</taxon>
        <taxon>Dendrobium</taxon>
    </lineage>
</organism>
<reference evidence="2 3" key="1">
    <citation type="journal article" date="2021" name="Hortic Res">
        <title>Chromosome-scale assembly of the Dendrobium chrysotoxum genome enhances the understanding of orchid evolution.</title>
        <authorList>
            <person name="Zhang Y."/>
            <person name="Zhang G.Q."/>
            <person name="Zhang D."/>
            <person name="Liu X.D."/>
            <person name="Xu X.Y."/>
            <person name="Sun W.H."/>
            <person name="Yu X."/>
            <person name="Zhu X."/>
            <person name="Wang Z.W."/>
            <person name="Zhao X."/>
            <person name="Zhong W.Y."/>
            <person name="Chen H."/>
            <person name="Yin W.L."/>
            <person name="Huang T."/>
            <person name="Niu S.C."/>
            <person name="Liu Z.J."/>
        </authorList>
    </citation>
    <scope>NUCLEOTIDE SEQUENCE [LARGE SCALE GENOMIC DNA]</scope>
    <source>
        <strain evidence="2">Lindl</strain>
    </source>
</reference>
<evidence type="ECO:0000256" key="1">
    <source>
        <dbReference type="SAM" id="MobiDB-lite"/>
    </source>
</evidence>
<dbReference type="PANTHER" id="PTHR34956">
    <property type="entry name" value="OS05G0397300 PROTEIN"/>
    <property type="match status" value="1"/>
</dbReference>
<dbReference type="PANTHER" id="PTHR34956:SF2">
    <property type="entry name" value="OS05G0397300 PROTEIN"/>
    <property type="match status" value="1"/>
</dbReference>
<dbReference type="Proteomes" id="UP000775213">
    <property type="component" value="Unassembled WGS sequence"/>
</dbReference>
<name>A0AAV7GW23_DENCH</name>
<feature type="region of interest" description="Disordered" evidence="1">
    <location>
        <begin position="116"/>
        <end position="140"/>
    </location>
</feature>
<evidence type="ECO:0000313" key="2">
    <source>
        <dbReference type="EMBL" id="KAH0459843.1"/>
    </source>
</evidence>
<sequence>MSPYSGNKCSEEEELDLFYLEIEERILLLISEEEEEEIEDRMKKTQRAPLLPLNRNTTQLPFNNSSSFLDASWYNNSFIEQLQPTKQGRRGCYGTENIGKKIKPWIHEYGARNIGGKPVAESSGRKGTEGEEEDGVKKTERAPLLSLIRNTAQLPSNNNSSFLDASWYSNSYINQLQRTKQGRRSCYGSENIGKKNKPWIHEYGARNIGSKRVPDISGRKGTGCSEEEALDLFYLEIEERILLLISEGEEEEDRERMTEGAPLLPLNRNTTQLPLNNNSSFLDANSGSDSSIKQLQPTKQGRIGYYGSENIGKKNKPWIHEYGARNNGGKRVTETRGRRGTGVFIPKSLCSEEEKLDLFYLAMEERILHLISEEEEDQMKKTGKAILLQSNNCFTNQLQPTKQWRRGYYGTRNIERKIKPWIHEYNARNIGGKRVPEISGRRGTGVFLPKSLAHSC</sequence>
<comment type="caution">
    <text evidence="2">The sequence shown here is derived from an EMBL/GenBank/DDBJ whole genome shotgun (WGS) entry which is preliminary data.</text>
</comment>
<evidence type="ECO:0000313" key="3">
    <source>
        <dbReference type="Proteomes" id="UP000775213"/>
    </source>
</evidence>
<feature type="compositionally biased region" description="Basic and acidic residues" evidence="1">
    <location>
        <begin position="123"/>
        <end position="140"/>
    </location>
</feature>
<protein>
    <submittedName>
        <fullName evidence="2">Uncharacterized protein</fullName>
    </submittedName>
</protein>
<dbReference type="AlphaFoldDB" id="A0AAV7GW23"/>